<dbReference type="PROSITE" id="PS50082">
    <property type="entry name" value="WD_REPEATS_2"/>
    <property type="match status" value="2"/>
</dbReference>
<evidence type="ECO:0000256" key="12">
    <source>
        <dbReference type="ARBA" id="ARBA00023306"/>
    </source>
</evidence>
<dbReference type="PROSITE" id="PS50294">
    <property type="entry name" value="WD_REPEATS_REGION"/>
    <property type="match status" value="2"/>
</dbReference>
<proteinExistence type="inferred from homology"/>
<dbReference type="PANTHER" id="PTHR11024">
    <property type="entry name" value="NUCLEAR PORE COMPLEX PROTEIN SEC13 / SEH1 FAMILY MEMBER"/>
    <property type="match status" value="1"/>
</dbReference>
<dbReference type="SUPFAM" id="SSF50978">
    <property type="entry name" value="WD40 repeat-like"/>
    <property type="match status" value="1"/>
</dbReference>
<evidence type="ECO:0000256" key="5">
    <source>
        <dbReference type="ARBA" id="ARBA00022574"/>
    </source>
</evidence>
<dbReference type="InterPro" id="IPR037363">
    <property type="entry name" value="Sec13/Seh1_fam"/>
</dbReference>
<name>A0AAV6VI66_9ARAC</name>
<dbReference type="InterPro" id="IPR020472">
    <property type="entry name" value="WD40_PAC1"/>
</dbReference>
<evidence type="ECO:0000256" key="10">
    <source>
        <dbReference type="ARBA" id="ARBA00023228"/>
    </source>
</evidence>
<dbReference type="PRINTS" id="PR00320">
    <property type="entry name" value="GPROTEINBRPT"/>
</dbReference>
<dbReference type="GO" id="GO:0035859">
    <property type="term" value="C:Seh1-associated complex"/>
    <property type="evidence" value="ECO:0007669"/>
    <property type="project" value="TreeGrafter"/>
</dbReference>
<dbReference type="InterPro" id="IPR036322">
    <property type="entry name" value="WD40_repeat_dom_sf"/>
</dbReference>
<keyword evidence="9" id="KW-0653">Protein transport</keyword>
<dbReference type="GO" id="GO:1904263">
    <property type="term" value="P:positive regulation of TORC1 signaling"/>
    <property type="evidence" value="ECO:0007669"/>
    <property type="project" value="TreeGrafter"/>
</dbReference>
<evidence type="ECO:0000313" key="14">
    <source>
        <dbReference type="EMBL" id="KAG8195391.1"/>
    </source>
</evidence>
<accession>A0AAV6VI66</accession>
<comment type="similarity">
    <text evidence="3">Belongs to the WD repeat SEC13 family.</text>
</comment>
<evidence type="ECO:0000256" key="11">
    <source>
        <dbReference type="ARBA" id="ARBA00023242"/>
    </source>
</evidence>
<dbReference type="PANTHER" id="PTHR11024:SF3">
    <property type="entry name" value="NUCLEOPORIN SEH1"/>
    <property type="match status" value="1"/>
</dbReference>
<gene>
    <name evidence="14" type="ORF">JTE90_001405</name>
</gene>
<keyword evidence="6" id="KW-0132">Cell division</keyword>
<dbReference type="AlphaFoldDB" id="A0AAV6VI66"/>
<keyword evidence="10" id="KW-0458">Lysosome</keyword>
<keyword evidence="4" id="KW-0813">Transport</keyword>
<dbReference type="Gene3D" id="2.130.10.10">
    <property type="entry name" value="YVTN repeat-like/Quinoprotein amine dehydrogenase"/>
    <property type="match status" value="1"/>
</dbReference>
<organism evidence="14 15">
    <name type="scientific">Oedothorax gibbosus</name>
    <dbReference type="NCBI Taxonomy" id="931172"/>
    <lineage>
        <taxon>Eukaryota</taxon>
        <taxon>Metazoa</taxon>
        <taxon>Ecdysozoa</taxon>
        <taxon>Arthropoda</taxon>
        <taxon>Chelicerata</taxon>
        <taxon>Arachnida</taxon>
        <taxon>Araneae</taxon>
        <taxon>Araneomorphae</taxon>
        <taxon>Entelegynae</taxon>
        <taxon>Araneoidea</taxon>
        <taxon>Linyphiidae</taxon>
        <taxon>Erigoninae</taxon>
        <taxon>Oedothorax</taxon>
    </lineage>
</organism>
<dbReference type="Proteomes" id="UP000827092">
    <property type="component" value="Unassembled WGS sequence"/>
</dbReference>
<evidence type="ECO:0000256" key="7">
    <source>
        <dbReference type="ARBA" id="ARBA00022737"/>
    </source>
</evidence>
<dbReference type="InterPro" id="IPR001680">
    <property type="entry name" value="WD40_rpt"/>
</dbReference>
<dbReference type="GO" id="GO:0031080">
    <property type="term" value="C:nuclear pore outer ring"/>
    <property type="evidence" value="ECO:0007669"/>
    <property type="project" value="TreeGrafter"/>
</dbReference>
<feature type="repeat" description="WD" evidence="13">
    <location>
        <begin position="274"/>
        <end position="306"/>
    </location>
</feature>
<dbReference type="SMART" id="SM00320">
    <property type="entry name" value="WD40"/>
    <property type="match status" value="5"/>
</dbReference>
<evidence type="ECO:0000256" key="8">
    <source>
        <dbReference type="ARBA" id="ARBA00022776"/>
    </source>
</evidence>
<evidence type="ECO:0000256" key="6">
    <source>
        <dbReference type="ARBA" id="ARBA00022618"/>
    </source>
</evidence>
<dbReference type="GO" id="GO:0005198">
    <property type="term" value="F:structural molecule activity"/>
    <property type="evidence" value="ECO:0007669"/>
    <property type="project" value="InterPro"/>
</dbReference>
<keyword evidence="11" id="KW-0539">Nucleus</keyword>
<comment type="caution">
    <text evidence="14">The sequence shown here is derived from an EMBL/GenBank/DDBJ whole genome shotgun (WGS) entry which is preliminary data.</text>
</comment>
<keyword evidence="5 13" id="KW-0853">WD repeat</keyword>
<sequence length="369" mass="41775">MFASRSIQADHKDLIHDVAYDFYGERLATCSSDQTVKVWDKDEDKQWHCTASWKTHCGSVWKVTWAHPEFGQVIATCSFDRTVTVWEELGPEGSIGEKSQSQWVKKISLVDSRTPVTDVKFAPRHLGLQLATCSADGVVRIYEAPDVMNLSQWALHHEIPCKYPCSCISWNLSRMHLPMIAVGSDDSSQFVTDKVILCEYNENSRRWPRIETLPIKDPIHDIAFAPNLGRSYNLLAVATKNLQIYIVRPVPVQVDQSGVQEATSKYEIRLAGQFDNHNSQVWRVSWNITGTILASSGDDGCVRLWKATHNDKWKCIATLKGDGTTEPANKQATNEPEPIPKMDATNPLHTTRYYKLGQVGHLKQDTWQH</sequence>
<evidence type="ECO:0000256" key="1">
    <source>
        <dbReference type="ARBA" id="ARBA00004259"/>
    </source>
</evidence>
<keyword evidence="12" id="KW-0131">Cell cycle</keyword>
<evidence type="ECO:0000313" key="15">
    <source>
        <dbReference type="Proteomes" id="UP000827092"/>
    </source>
</evidence>
<dbReference type="GO" id="GO:0015031">
    <property type="term" value="P:protein transport"/>
    <property type="evidence" value="ECO:0007669"/>
    <property type="project" value="UniProtKB-KW"/>
</dbReference>
<dbReference type="Pfam" id="PF00400">
    <property type="entry name" value="WD40"/>
    <property type="match status" value="4"/>
</dbReference>
<evidence type="ECO:0008006" key="16">
    <source>
        <dbReference type="Google" id="ProtNLM"/>
    </source>
</evidence>
<dbReference type="GO" id="GO:0005764">
    <property type="term" value="C:lysosome"/>
    <property type="evidence" value="ECO:0007669"/>
    <property type="project" value="UniProtKB-SubCell"/>
</dbReference>
<keyword evidence="7" id="KW-0677">Repeat</keyword>
<evidence type="ECO:0000256" key="3">
    <source>
        <dbReference type="ARBA" id="ARBA00010102"/>
    </source>
</evidence>
<keyword evidence="15" id="KW-1185">Reference proteome</keyword>
<protein>
    <recommendedName>
        <fullName evidence="16">Nucleoporin SEH1</fullName>
    </recommendedName>
</protein>
<evidence type="ECO:0000256" key="4">
    <source>
        <dbReference type="ARBA" id="ARBA00022448"/>
    </source>
</evidence>
<keyword evidence="8" id="KW-0498">Mitosis</keyword>
<dbReference type="FunFam" id="2.130.10.10:FF:000063">
    <property type="entry name" value="SEH1 like nucleoporin"/>
    <property type="match status" value="1"/>
</dbReference>
<reference evidence="14 15" key="1">
    <citation type="journal article" date="2022" name="Nat. Ecol. Evol.">
        <title>A masculinizing supergene underlies an exaggerated male reproductive morph in a spider.</title>
        <authorList>
            <person name="Hendrickx F."/>
            <person name="De Corte Z."/>
            <person name="Sonet G."/>
            <person name="Van Belleghem S.M."/>
            <person name="Kostlbacher S."/>
            <person name="Vangestel C."/>
        </authorList>
    </citation>
    <scope>NUCLEOTIDE SEQUENCE [LARGE SCALE GENOMIC DNA]</scope>
    <source>
        <strain evidence="14">W744_W776</strain>
    </source>
</reference>
<dbReference type="GO" id="GO:0034198">
    <property type="term" value="P:cellular response to amino acid starvation"/>
    <property type="evidence" value="ECO:0007669"/>
    <property type="project" value="TreeGrafter"/>
</dbReference>
<evidence type="ECO:0000256" key="2">
    <source>
        <dbReference type="ARBA" id="ARBA00004371"/>
    </source>
</evidence>
<comment type="subcellular location">
    <subcellularLocation>
        <location evidence="2">Lysosome</location>
    </subcellularLocation>
    <subcellularLocation>
        <location evidence="1">Nucleus envelope</location>
    </subcellularLocation>
</comment>
<dbReference type="GO" id="GO:0051301">
    <property type="term" value="P:cell division"/>
    <property type="evidence" value="ECO:0007669"/>
    <property type="project" value="UniProtKB-KW"/>
</dbReference>
<feature type="repeat" description="WD" evidence="13">
    <location>
        <begin position="8"/>
        <end position="40"/>
    </location>
</feature>
<dbReference type="EMBL" id="JAFNEN010000089">
    <property type="protein sequence ID" value="KAG8195391.1"/>
    <property type="molecule type" value="Genomic_DNA"/>
</dbReference>
<dbReference type="InterPro" id="IPR015943">
    <property type="entry name" value="WD40/YVTN_repeat-like_dom_sf"/>
</dbReference>
<evidence type="ECO:0000256" key="9">
    <source>
        <dbReference type="ARBA" id="ARBA00022927"/>
    </source>
</evidence>
<evidence type="ECO:0000256" key="13">
    <source>
        <dbReference type="PROSITE-ProRule" id="PRU00221"/>
    </source>
</evidence>